<dbReference type="InterPro" id="IPR011604">
    <property type="entry name" value="PDDEXK-like_dom_sf"/>
</dbReference>
<dbReference type="EC" id="5.6.2.4" evidence="12"/>
<dbReference type="GO" id="GO:0003677">
    <property type="term" value="F:DNA binding"/>
    <property type="evidence" value="ECO:0007669"/>
    <property type="project" value="UniProtKB-KW"/>
</dbReference>
<keyword evidence="5 15" id="KW-0347">Helicase</keyword>
<comment type="caution">
    <text evidence="19">The sequence shown here is derived from an EMBL/GenBank/DDBJ whole genome shotgun (WGS) entry which is preliminary data.</text>
</comment>
<dbReference type="GO" id="GO:0043138">
    <property type="term" value="F:3'-5' DNA helicase activity"/>
    <property type="evidence" value="ECO:0007669"/>
    <property type="project" value="UniProtKB-EC"/>
</dbReference>
<evidence type="ECO:0000256" key="4">
    <source>
        <dbReference type="ARBA" id="ARBA00022801"/>
    </source>
</evidence>
<evidence type="ECO:0000256" key="15">
    <source>
        <dbReference type="PROSITE-ProRule" id="PRU00560"/>
    </source>
</evidence>
<evidence type="ECO:0000256" key="11">
    <source>
        <dbReference type="ARBA" id="ARBA00034617"/>
    </source>
</evidence>
<feature type="domain" description="UvrD-like helicase C-terminal" evidence="18">
    <location>
        <begin position="508"/>
        <end position="805"/>
    </location>
</feature>
<dbReference type="Gene3D" id="3.40.50.300">
    <property type="entry name" value="P-loop containing nucleotide triphosphate hydrolases"/>
    <property type="match status" value="4"/>
</dbReference>
<dbReference type="GO" id="GO:0033202">
    <property type="term" value="C:DNA helicase complex"/>
    <property type="evidence" value="ECO:0007669"/>
    <property type="project" value="TreeGrafter"/>
</dbReference>
<dbReference type="EMBL" id="JACIJE010000001">
    <property type="protein sequence ID" value="MBB5688267.1"/>
    <property type="molecule type" value="Genomic_DNA"/>
</dbReference>
<dbReference type="GO" id="GO:0005829">
    <property type="term" value="C:cytosol"/>
    <property type="evidence" value="ECO:0007669"/>
    <property type="project" value="TreeGrafter"/>
</dbReference>
<keyword evidence="4 15" id="KW-0378">Hydrolase</keyword>
<evidence type="ECO:0000313" key="19">
    <source>
        <dbReference type="EMBL" id="MBB5688267.1"/>
    </source>
</evidence>
<evidence type="ECO:0000256" key="12">
    <source>
        <dbReference type="ARBA" id="ARBA00034808"/>
    </source>
</evidence>
<keyword evidence="10" id="KW-0413">Isomerase</keyword>
<keyword evidence="8" id="KW-0238">DNA-binding</keyword>
<sequence>MSAATPRARAEAAQARASDPAASAWVEASAGSGKTKLLTDRVLRLLLAGVEPGRILCLTFTKAAAAEMATRLARALGAWATADGQALSATLAALTGRVPGPEEIAAARALFARVLEQPGGMRISTIHAFAQSLLRAFPLEAGLAPHFAVVEEREARAMLAREREAVLAAAPDGAALAHLARLVPPSRFAEVLGTLAQERGRLLRAVEGRQGLAGLAPALGRALGLAPGQTSEEAVLRAACATDDGPLARAGALLRLSGNANDRARGEAIAAWLARDLAGRATHWEDWRGLLLTNANTPRKQFATRQAGAEQGCIQEILAAEAARVAEAEEARAATRLLAATMALLAIGAPVLRRYDDAKRRAGMLDYDDLIRGAERLLEDPGSAWVLFKLDGGLDHVLLDEAQDSNPDQWGIVRALTGEFFAGTGAREAGRTIFAVGDEKQSIYRFQGADPDGFARERSHYAAAVPAAGQEFRAVTLDVSFRSTAPVLALVDAVFAEGAAREGVVAPGASLRHYADRAGHAGAVEIWPLLAAEDAAEPPPWAPPARPEAATGAPQRLAALLAARIRHMLDHETLPARVEKGREAEQPAGRRVRPGDILVLVRARARGGFMAALVRELKDRDVPVGGVDRMVLAEQIAVQDMLALAEVLLLPEDDLALAALLKSPLIGLDDDDLIALAPPRAGPLWAALAAHRGADSRFGRVADWLAARMELADRVSPHALFAAVLGGPGPLDARAGRARMLARLGPDAADPLDEFLEAALAHERAHPPSLQGFVHALRQGEAEVKRESEGAGDAVRIMTVHGAKGLQAPIVILPDTTAEPPDRTALRWLAEDIPAWAPRQEGFAASAFTARRAADQEADAKERHRLLYVALTRAEDRLIVCGWKGAKEVPDGAWYRLVEAGFGRLPGVEEAPFDPAAFGAPADGVPAGGVLRRLACPQQVPPRGEDPPRARAGAAALPGWARRPAPPEAPAGAVAPSALPGEEETPAAPPRPSDDPRGLRFRRGRLVHALLQHLPEHPPAQREAMARRFLARPGHGLEEAEQAEVLAEVMALLAEPLLAAALGPGSLAEAPLAGRVGGRLIAGQVDRLLVAPDRVLVLDYKTNRPPPREPGAVAPLYLRQMAAYRALLRAAFPGRPVACALVWTHGARVMALPDALLDAHAP</sequence>
<evidence type="ECO:0000256" key="7">
    <source>
        <dbReference type="ARBA" id="ARBA00022840"/>
    </source>
</evidence>
<dbReference type="Pfam" id="PF00580">
    <property type="entry name" value="UvrD-helicase"/>
    <property type="match status" value="1"/>
</dbReference>
<dbReference type="InterPro" id="IPR014151">
    <property type="entry name" value="DNA_helicase_AddA"/>
</dbReference>
<evidence type="ECO:0000313" key="20">
    <source>
        <dbReference type="Proteomes" id="UP000562254"/>
    </source>
</evidence>
<dbReference type="PROSITE" id="PS51217">
    <property type="entry name" value="UVRD_HELICASE_CTER"/>
    <property type="match status" value="1"/>
</dbReference>
<keyword evidence="2 15" id="KW-0547">Nucleotide-binding</keyword>
<gene>
    <name evidence="19" type="ORF">FHS88_000377</name>
</gene>
<keyword evidence="3" id="KW-0227">DNA damage</keyword>
<dbReference type="GO" id="GO:0005524">
    <property type="term" value="F:ATP binding"/>
    <property type="evidence" value="ECO:0007669"/>
    <property type="project" value="UniProtKB-UniRule"/>
</dbReference>
<comment type="catalytic activity">
    <reaction evidence="11">
        <text>Couples ATP hydrolysis with the unwinding of duplex DNA by translocating in the 3'-5' direction.</text>
        <dbReference type="EC" id="5.6.2.4"/>
    </reaction>
</comment>
<evidence type="ECO:0000259" key="18">
    <source>
        <dbReference type="PROSITE" id="PS51217"/>
    </source>
</evidence>
<evidence type="ECO:0000256" key="3">
    <source>
        <dbReference type="ARBA" id="ARBA00022763"/>
    </source>
</evidence>
<dbReference type="NCBIfam" id="TIGR02784">
    <property type="entry name" value="addA_alphas"/>
    <property type="match status" value="1"/>
</dbReference>
<dbReference type="AlphaFoldDB" id="A0A840XVV9"/>
<evidence type="ECO:0000256" key="14">
    <source>
        <dbReference type="ARBA" id="ARBA00048988"/>
    </source>
</evidence>
<dbReference type="PROSITE" id="PS51198">
    <property type="entry name" value="UVRD_HELICASE_ATP_BIND"/>
    <property type="match status" value="1"/>
</dbReference>
<keyword evidence="7 15" id="KW-0067">ATP-binding</keyword>
<dbReference type="SUPFAM" id="SSF52980">
    <property type="entry name" value="Restriction endonuclease-like"/>
    <property type="match status" value="1"/>
</dbReference>
<keyword evidence="9" id="KW-0234">DNA repair</keyword>
<evidence type="ECO:0000256" key="2">
    <source>
        <dbReference type="ARBA" id="ARBA00022741"/>
    </source>
</evidence>
<dbReference type="InterPro" id="IPR000212">
    <property type="entry name" value="DNA_helicase_UvrD/REP"/>
</dbReference>
<keyword evidence="20" id="KW-1185">Reference proteome</keyword>
<comment type="catalytic activity">
    <reaction evidence="14">
        <text>ATP + H2O = ADP + phosphate + H(+)</text>
        <dbReference type="Rhea" id="RHEA:13065"/>
        <dbReference type="ChEBI" id="CHEBI:15377"/>
        <dbReference type="ChEBI" id="CHEBI:15378"/>
        <dbReference type="ChEBI" id="CHEBI:30616"/>
        <dbReference type="ChEBI" id="CHEBI:43474"/>
        <dbReference type="ChEBI" id="CHEBI:456216"/>
        <dbReference type="EC" id="5.6.2.4"/>
    </reaction>
</comment>
<evidence type="ECO:0000256" key="13">
    <source>
        <dbReference type="ARBA" id="ARBA00034923"/>
    </source>
</evidence>
<proteinExistence type="predicted"/>
<evidence type="ECO:0000256" key="1">
    <source>
        <dbReference type="ARBA" id="ARBA00022722"/>
    </source>
</evidence>
<dbReference type="InterPro" id="IPR014016">
    <property type="entry name" value="UvrD-like_ATP-bd"/>
</dbReference>
<dbReference type="Pfam" id="PF13361">
    <property type="entry name" value="UvrD_C"/>
    <property type="match status" value="1"/>
</dbReference>
<evidence type="ECO:0000256" key="10">
    <source>
        <dbReference type="ARBA" id="ARBA00023235"/>
    </source>
</evidence>
<dbReference type="InterPro" id="IPR014017">
    <property type="entry name" value="DNA_helicase_UvrD-like_C"/>
</dbReference>
<keyword evidence="1" id="KW-0540">Nuclease</keyword>
<evidence type="ECO:0000256" key="5">
    <source>
        <dbReference type="ARBA" id="ARBA00022806"/>
    </source>
</evidence>
<evidence type="ECO:0000256" key="9">
    <source>
        <dbReference type="ARBA" id="ARBA00023204"/>
    </source>
</evidence>
<evidence type="ECO:0000256" key="8">
    <source>
        <dbReference type="ARBA" id="ARBA00023125"/>
    </source>
</evidence>
<organism evidence="19 20">
    <name type="scientific">Neoroseomonas alkaliterrae</name>
    <dbReference type="NCBI Taxonomy" id="1452450"/>
    <lineage>
        <taxon>Bacteria</taxon>
        <taxon>Pseudomonadati</taxon>
        <taxon>Pseudomonadota</taxon>
        <taxon>Alphaproteobacteria</taxon>
        <taxon>Acetobacterales</taxon>
        <taxon>Acetobacteraceae</taxon>
        <taxon>Neoroseomonas</taxon>
    </lineage>
</organism>
<name>A0A840XVV9_9PROT</name>
<accession>A0A840XVV9</accession>
<dbReference type="RefSeq" id="WP_184480724.1">
    <property type="nucleotide sequence ID" value="NZ_JACIJE010000001.1"/>
</dbReference>
<dbReference type="GO" id="GO:0000725">
    <property type="term" value="P:recombinational repair"/>
    <property type="evidence" value="ECO:0007669"/>
    <property type="project" value="TreeGrafter"/>
</dbReference>
<evidence type="ECO:0000259" key="17">
    <source>
        <dbReference type="PROSITE" id="PS51198"/>
    </source>
</evidence>
<evidence type="ECO:0000256" key="16">
    <source>
        <dbReference type="SAM" id="MobiDB-lite"/>
    </source>
</evidence>
<dbReference type="InterPro" id="IPR011335">
    <property type="entry name" value="Restrct_endonuc-II-like"/>
</dbReference>
<dbReference type="InterPro" id="IPR038726">
    <property type="entry name" value="PDDEXK_AddAB-type"/>
</dbReference>
<dbReference type="Proteomes" id="UP000562254">
    <property type="component" value="Unassembled WGS sequence"/>
</dbReference>
<reference evidence="19 20" key="1">
    <citation type="submission" date="2020-08" db="EMBL/GenBank/DDBJ databases">
        <title>Genomic Encyclopedia of Type Strains, Phase IV (KMG-IV): sequencing the most valuable type-strain genomes for metagenomic binning, comparative biology and taxonomic classification.</title>
        <authorList>
            <person name="Goeker M."/>
        </authorList>
    </citation>
    <scope>NUCLEOTIDE SEQUENCE [LARGE SCALE GENOMIC DNA]</scope>
    <source>
        <strain evidence="19 20">DSM 25895</strain>
    </source>
</reference>
<feature type="region of interest" description="Disordered" evidence="16">
    <location>
        <begin position="960"/>
        <end position="999"/>
    </location>
</feature>
<feature type="domain" description="UvrD-like helicase ATP-binding" evidence="17">
    <location>
        <begin position="7"/>
        <end position="484"/>
    </location>
</feature>
<feature type="compositionally biased region" description="Low complexity" evidence="16">
    <location>
        <begin position="970"/>
        <end position="980"/>
    </location>
</feature>
<evidence type="ECO:0000256" key="6">
    <source>
        <dbReference type="ARBA" id="ARBA00022839"/>
    </source>
</evidence>
<dbReference type="Gene3D" id="3.90.320.10">
    <property type="match status" value="1"/>
</dbReference>
<dbReference type="PANTHER" id="PTHR11070">
    <property type="entry name" value="UVRD / RECB / PCRA DNA HELICASE FAMILY MEMBER"/>
    <property type="match status" value="1"/>
</dbReference>
<dbReference type="InterPro" id="IPR027417">
    <property type="entry name" value="P-loop_NTPase"/>
</dbReference>
<keyword evidence="6" id="KW-0269">Exonuclease</keyword>
<feature type="binding site" evidence="15">
    <location>
        <begin position="28"/>
        <end position="35"/>
    </location>
    <ligand>
        <name>ATP</name>
        <dbReference type="ChEBI" id="CHEBI:30616"/>
    </ligand>
</feature>
<dbReference type="Pfam" id="PF12705">
    <property type="entry name" value="PDDEXK_1"/>
    <property type="match status" value="1"/>
</dbReference>
<dbReference type="PANTHER" id="PTHR11070:SF2">
    <property type="entry name" value="ATP-DEPENDENT DNA HELICASE SRS2"/>
    <property type="match status" value="1"/>
</dbReference>
<protein>
    <recommendedName>
        <fullName evidence="12">DNA 3'-5' helicase</fullName>
        <ecNumber evidence="12">5.6.2.4</ecNumber>
    </recommendedName>
    <alternativeName>
        <fullName evidence="13">DNA 3'-5' helicase II</fullName>
    </alternativeName>
</protein>
<dbReference type="SUPFAM" id="SSF52540">
    <property type="entry name" value="P-loop containing nucleoside triphosphate hydrolases"/>
    <property type="match status" value="1"/>
</dbReference>
<dbReference type="GO" id="GO:0004527">
    <property type="term" value="F:exonuclease activity"/>
    <property type="evidence" value="ECO:0007669"/>
    <property type="project" value="UniProtKB-KW"/>
</dbReference>